<dbReference type="AlphaFoldDB" id="A0A917VLN9"/>
<keyword evidence="3" id="KW-1185">Reference proteome</keyword>
<proteinExistence type="predicted"/>
<gene>
    <name evidence="2" type="ORF">GCM10007964_40050</name>
</gene>
<evidence type="ECO:0000313" key="3">
    <source>
        <dbReference type="Proteomes" id="UP000645217"/>
    </source>
</evidence>
<evidence type="ECO:0000256" key="1">
    <source>
        <dbReference type="SAM" id="MobiDB-lite"/>
    </source>
</evidence>
<dbReference type="Proteomes" id="UP000645217">
    <property type="component" value="Unassembled WGS sequence"/>
</dbReference>
<reference evidence="2" key="1">
    <citation type="journal article" date="2014" name="Int. J. Syst. Evol. Microbiol.">
        <title>Complete genome sequence of Corynebacterium casei LMG S-19264T (=DSM 44701T), isolated from a smear-ripened cheese.</title>
        <authorList>
            <consortium name="US DOE Joint Genome Institute (JGI-PGF)"/>
            <person name="Walter F."/>
            <person name="Albersmeier A."/>
            <person name="Kalinowski J."/>
            <person name="Ruckert C."/>
        </authorList>
    </citation>
    <scope>NUCLEOTIDE SEQUENCE</scope>
    <source>
        <strain evidence="2">JCM 13064</strain>
    </source>
</reference>
<feature type="region of interest" description="Disordered" evidence="1">
    <location>
        <begin position="58"/>
        <end position="80"/>
    </location>
</feature>
<name>A0A917VLN9_9ACTN</name>
<protein>
    <submittedName>
        <fullName evidence="2">Uncharacterized protein</fullName>
    </submittedName>
</protein>
<reference evidence="2" key="2">
    <citation type="submission" date="2020-09" db="EMBL/GenBank/DDBJ databases">
        <authorList>
            <person name="Sun Q."/>
            <person name="Ohkuma M."/>
        </authorList>
    </citation>
    <scope>NUCLEOTIDE SEQUENCE</scope>
    <source>
        <strain evidence="2">JCM 13064</strain>
    </source>
</reference>
<evidence type="ECO:0000313" key="2">
    <source>
        <dbReference type="EMBL" id="GGK93575.1"/>
    </source>
</evidence>
<dbReference type="EMBL" id="BMNT01000021">
    <property type="protein sequence ID" value="GGK93575.1"/>
    <property type="molecule type" value="Genomic_DNA"/>
</dbReference>
<organism evidence="2 3">
    <name type="scientific">Sphaerisporangium melleum</name>
    <dbReference type="NCBI Taxonomy" id="321316"/>
    <lineage>
        <taxon>Bacteria</taxon>
        <taxon>Bacillati</taxon>
        <taxon>Actinomycetota</taxon>
        <taxon>Actinomycetes</taxon>
        <taxon>Streptosporangiales</taxon>
        <taxon>Streptosporangiaceae</taxon>
        <taxon>Sphaerisporangium</taxon>
    </lineage>
</organism>
<accession>A0A917VLN9</accession>
<sequence>MGGMVLITVELPPAEATLEEAMRRLGLGEDEVDTAYGLVLLAPEQGLYALRVTEDAGRRVAPPGGGPFSDPPIEPYGPPR</sequence>
<comment type="caution">
    <text evidence="2">The sequence shown here is derived from an EMBL/GenBank/DDBJ whole genome shotgun (WGS) entry which is preliminary data.</text>
</comment>
<feature type="compositionally biased region" description="Pro residues" evidence="1">
    <location>
        <begin position="69"/>
        <end position="80"/>
    </location>
</feature>